<dbReference type="SUPFAM" id="SSF52540">
    <property type="entry name" value="P-loop containing nucleoside triphosphate hydrolases"/>
    <property type="match status" value="1"/>
</dbReference>
<dbReference type="InterPro" id="IPR027370">
    <property type="entry name" value="Znf-RING_euk"/>
</dbReference>
<dbReference type="SMART" id="SM00184">
    <property type="entry name" value="RING"/>
    <property type="match status" value="1"/>
</dbReference>
<evidence type="ECO:0000256" key="4">
    <source>
        <dbReference type="ARBA" id="ARBA00022833"/>
    </source>
</evidence>
<dbReference type="InterPro" id="IPR049730">
    <property type="entry name" value="SNF2/RAD54-like_C"/>
</dbReference>
<dbReference type="GO" id="GO:0061630">
    <property type="term" value="F:ubiquitin protein ligase activity"/>
    <property type="evidence" value="ECO:0007669"/>
    <property type="project" value="TreeGrafter"/>
</dbReference>
<evidence type="ECO:0000259" key="7">
    <source>
        <dbReference type="PROSITE" id="PS51194"/>
    </source>
</evidence>
<dbReference type="InterPro" id="IPR048695">
    <property type="entry name" value="SHPRH_helical_2nd"/>
</dbReference>
<dbReference type="SMART" id="SM00490">
    <property type="entry name" value="HELICc"/>
    <property type="match status" value="1"/>
</dbReference>
<dbReference type="Pfam" id="PF00271">
    <property type="entry name" value="Helicase_C"/>
    <property type="match status" value="1"/>
</dbReference>
<comment type="caution">
    <text evidence="8">The sequence shown here is derived from an EMBL/GenBank/DDBJ whole genome shotgun (WGS) entry which is preliminary data.</text>
</comment>
<dbReference type="SUPFAM" id="SSF57850">
    <property type="entry name" value="RING/U-box"/>
    <property type="match status" value="1"/>
</dbReference>
<evidence type="ECO:0000313" key="8">
    <source>
        <dbReference type="EMBL" id="KAF2904915.1"/>
    </source>
</evidence>
<dbReference type="GO" id="GO:0005634">
    <property type="term" value="C:nucleus"/>
    <property type="evidence" value="ECO:0007669"/>
    <property type="project" value="TreeGrafter"/>
</dbReference>
<protein>
    <recommendedName>
        <fullName evidence="10">E3 ubiquitin-protein ligase SHPRH</fullName>
    </recommendedName>
</protein>
<keyword evidence="2 5" id="KW-0863">Zinc-finger</keyword>
<dbReference type="CDD" id="cd16569">
    <property type="entry name" value="RING-HC_SHPRH-like"/>
    <property type="match status" value="1"/>
</dbReference>
<name>A0A8K0DR29_IGNLU</name>
<keyword evidence="1" id="KW-0479">Metal-binding</keyword>
<dbReference type="InterPro" id="IPR013083">
    <property type="entry name" value="Znf_RING/FYVE/PHD"/>
</dbReference>
<dbReference type="Gene3D" id="3.30.40.10">
    <property type="entry name" value="Zinc/RING finger domain, C3HC4 (zinc finger)"/>
    <property type="match status" value="1"/>
</dbReference>
<keyword evidence="4" id="KW-0862">Zinc</keyword>
<reference evidence="8" key="1">
    <citation type="submission" date="2019-08" db="EMBL/GenBank/DDBJ databases">
        <title>The genome of the North American firefly Photinus pyralis.</title>
        <authorList>
            <consortium name="Photinus pyralis genome working group"/>
            <person name="Fallon T.R."/>
            <person name="Sander Lower S.E."/>
            <person name="Weng J.-K."/>
        </authorList>
    </citation>
    <scope>NUCLEOTIDE SEQUENCE</scope>
    <source>
        <strain evidence="8">TRF0915ILg1</strain>
        <tissue evidence="8">Whole body</tissue>
    </source>
</reference>
<dbReference type="Pfam" id="PF21325">
    <property type="entry name" value="SHPRH_helical-1st"/>
    <property type="match status" value="1"/>
</dbReference>
<dbReference type="InterPro" id="IPR052583">
    <property type="entry name" value="ATP-helicase/E3_Ub-Ligase"/>
</dbReference>
<dbReference type="PROSITE" id="PS00518">
    <property type="entry name" value="ZF_RING_1"/>
    <property type="match status" value="1"/>
</dbReference>
<evidence type="ECO:0008006" key="10">
    <source>
        <dbReference type="Google" id="ProtNLM"/>
    </source>
</evidence>
<dbReference type="Pfam" id="PF21324">
    <property type="entry name" value="SHPRH_helical-2nd"/>
    <property type="match status" value="1"/>
</dbReference>
<dbReference type="Gene3D" id="3.40.50.300">
    <property type="entry name" value="P-loop containing nucleotide triphosphate hydrolases"/>
    <property type="match status" value="1"/>
</dbReference>
<gene>
    <name evidence="8" type="ORF">ILUMI_01260</name>
</gene>
<dbReference type="Pfam" id="PF13445">
    <property type="entry name" value="zf-RING_UBOX"/>
    <property type="match status" value="1"/>
</dbReference>
<accession>A0A8K0DR29</accession>
<dbReference type="Proteomes" id="UP000801492">
    <property type="component" value="Unassembled WGS sequence"/>
</dbReference>
<dbReference type="AlphaFoldDB" id="A0A8K0DR29"/>
<proteinExistence type="predicted"/>
<feature type="domain" description="RING-type" evidence="6">
    <location>
        <begin position="501"/>
        <end position="544"/>
    </location>
</feature>
<organism evidence="8 9">
    <name type="scientific">Ignelater luminosus</name>
    <name type="common">Cucubano</name>
    <name type="synonym">Pyrophorus luminosus</name>
    <dbReference type="NCBI Taxonomy" id="2038154"/>
    <lineage>
        <taxon>Eukaryota</taxon>
        <taxon>Metazoa</taxon>
        <taxon>Ecdysozoa</taxon>
        <taxon>Arthropoda</taxon>
        <taxon>Hexapoda</taxon>
        <taxon>Insecta</taxon>
        <taxon>Pterygota</taxon>
        <taxon>Neoptera</taxon>
        <taxon>Endopterygota</taxon>
        <taxon>Coleoptera</taxon>
        <taxon>Polyphaga</taxon>
        <taxon>Elateriformia</taxon>
        <taxon>Elateroidea</taxon>
        <taxon>Elateridae</taxon>
        <taxon>Agrypninae</taxon>
        <taxon>Pyrophorini</taxon>
        <taxon>Ignelater</taxon>
    </lineage>
</organism>
<dbReference type="GO" id="GO:0006974">
    <property type="term" value="P:DNA damage response"/>
    <property type="evidence" value="ECO:0007669"/>
    <property type="project" value="TreeGrafter"/>
</dbReference>
<dbReference type="InterPro" id="IPR027417">
    <property type="entry name" value="P-loop_NTPase"/>
</dbReference>
<keyword evidence="3" id="KW-0378">Hydrolase</keyword>
<feature type="domain" description="Helicase C-terminal" evidence="7">
    <location>
        <begin position="579"/>
        <end position="751"/>
    </location>
</feature>
<dbReference type="OrthoDB" id="423559at2759"/>
<dbReference type="PROSITE" id="PS50089">
    <property type="entry name" value="ZF_RING_2"/>
    <property type="match status" value="1"/>
</dbReference>
<sequence>MCTNDFLDKLKKYDLNIPLRTLDKSSLKNLMIPMKSIRNACTHPSATRGRYLATRRTVTSMQDLLDALIEKNLNDSEENLRIVVSALNGLAGIYLLLQNPVEAVEEYRRVLQLAARFNSEDSKKGLCVDKLQVIHTLHNLAEVLEASPPVQPTLRDHRLREDCISLQEKYMEKYISQNLIAYEESMAAINSVETLKEKGTLNPGQWYSALIDWVVAQDLTMDLCARIQTLLENANNEKYQYLTDERKLLYFVATWDGEINDLRLTMIDLLNKMYDYATVDDKKFNISEGLVQTAMDCHLRPQKTSKRKSKCLVCKVSVQMRQYEAKLFDMAKTNDSEDISNKGSWKPTSEELVLKGLLSLARSKNADKECITDGEIFFNILEAMKKEFKILRRFWTCLDQQVCAHDEINMCKTRLALKQPNEENGRRQSGTDRILKNLSYALENKVEFINVLEEHEMIYQISLLKSEEKQNMAALEKHLGTHSYLETLRIQQYAGQTPDPCPICKNPLQEHWSILPCGHCYCLECIQLLLEKTNSHRIHCSICRQSQRIEDVSYIRTGEDTSDHSDIKIKGNYSTKVEAIIKLMIKLKSEDSDVKVLVFSTWTAVLNILKGALDKNDIVVETVKTPQNLQRSLTNFKDKNKNVTAMLLPISLGAKGLNLIEATHVILVEPLLNPGDELQAIGRVHRIGQTKPTTVHKFIVKNTIEESIRHAISANADSWDENKVTLQQLKDLFIDSLEDHPVVDVSENELVAEQPNQSLC</sequence>
<evidence type="ECO:0000256" key="1">
    <source>
        <dbReference type="ARBA" id="ARBA00022723"/>
    </source>
</evidence>
<evidence type="ECO:0000256" key="5">
    <source>
        <dbReference type="PROSITE-ProRule" id="PRU00175"/>
    </source>
</evidence>
<dbReference type="InterPro" id="IPR001650">
    <property type="entry name" value="Helicase_C-like"/>
</dbReference>
<dbReference type="CDD" id="cd18793">
    <property type="entry name" value="SF2_C_SNF"/>
    <property type="match status" value="1"/>
</dbReference>
<dbReference type="InterPro" id="IPR017907">
    <property type="entry name" value="Znf_RING_CS"/>
</dbReference>
<dbReference type="PANTHER" id="PTHR45865:SF1">
    <property type="entry name" value="E3 UBIQUITIN-PROTEIN LIGASE SHPRH"/>
    <property type="match status" value="1"/>
</dbReference>
<evidence type="ECO:0000256" key="2">
    <source>
        <dbReference type="ARBA" id="ARBA00022771"/>
    </source>
</evidence>
<evidence type="ECO:0000256" key="3">
    <source>
        <dbReference type="ARBA" id="ARBA00022801"/>
    </source>
</evidence>
<evidence type="ECO:0000313" key="9">
    <source>
        <dbReference type="Proteomes" id="UP000801492"/>
    </source>
</evidence>
<dbReference type="InterPro" id="IPR001841">
    <property type="entry name" value="Znf_RING"/>
</dbReference>
<dbReference type="EMBL" id="VTPC01000651">
    <property type="protein sequence ID" value="KAF2904915.1"/>
    <property type="molecule type" value="Genomic_DNA"/>
</dbReference>
<dbReference type="InterPro" id="IPR048686">
    <property type="entry name" value="SHPRH_helical_1st"/>
</dbReference>
<dbReference type="GO" id="GO:0016787">
    <property type="term" value="F:hydrolase activity"/>
    <property type="evidence" value="ECO:0007669"/>
    <property type="project" value="UniProtKB-KW"/>
</dbReference>
<dbReference type="GO" id="GO:0008270">
    <property type="term" value="F:zinc ion binding"/>
    <property type="evidence" value="ECO:0007669"/>
    <property type="project" value="UniProtKB-KW"/>
</dbReference>
<evidence type="ECO:0000259" key="6">
    <source>
        <dbReference type="PROSITE" id="PS50089"/>
    </source>
</evidence>
<keyword evidence="9" id="KW-1185">Reference proteome</keyword>
<dbReference type="PANTHER" id="PTHR45865">
    <property type="entry name" value="E3 UBIQUITIN-PROTEIN LIGASE SHPRH FAMILY MEMBER"/>
    <property type="match status" value="1"/>
</dbReference>
<dbReference type="GO" id="GO:0000209">
    <property type="term" value="P:protein polyubiquitination"/>
    <property type="evidence" value="ECO:0007669"/>
    <property type="project" value="TreeGrafter"/>
</dbReference>
<dbReference type="PROSITE" id="PS51194">
    <property type="entry name" value="HELICASE_CTER"/>
    <property type="match status" value="1"/>
</dbReference>